<sequence length="62" mass="6945">MDFASLLVLGGIIILCLLPVVFGSFKSLDRHADDLEGRDQQTARSLRKARRDIDRGKGWYGP</sequence>
<feature type="region of interest" description="Disordered" evidence="1">
    <location>
        <begin position="35"/>
        <end position="62"/>
    </location>
</feature>
<dbReference type="KEGG" id="gcr:GcLGCM259_0673"/>
<dbReference type="AlphaFoldDB" id="A0A5B7WT51"/>
<dbReference type="EMBL" id="CP034412">
    <property type="protein sequence ID" value="QCY46434.1"/>
    <property type="molecule type" value="Genomic_DNA"/>
</dbReference>
<keyword evidence="3" id="KW-1185">Reference proteome</keyword>
<dbReference type="RefSeq" id="WP_138925776.1">
    <property type="nucleotide sequence ID" value="NZ_CP034412.1"/>
</dbReference>
<organism evidence="2 3">
    <name type="scientific">Glutamicibacter creatinolyticus</name>
    <dbReference type="NCBI Taxonomy" id="162496"/>
    <lineage>
        <taxon>Bacteria</taxon>
        <taxon>Bacillati</taxon>
        <taxon>Actinomycetota</taxon>
        <taxon>Actinomycetes</taxon>
        <taxon>Micrococcales</taxon>
        <taxon>Micrococcaceae</taxon>
        <taxon>Glutamicibacter</taxon>
    </lineage>
</organism>
<protein>
    <submittedName>
        <fullName evidence="2">Uncharacterized protein</fullName>
    </submittedName>
</protein>
<gene>
    <name evidence="2" type="ORF">GcLGCM259_0673</name>
</gene>
<accession>A0A5B7WT51</accession>
<reference evidence="2 3" key="1">
    <citation type="submission" date="2018-12" db="EMBL/GenBank/DDBJ databases">
        <title>Complete Genome Sequence of Glutamicibacter creatinolyticus strain LGCM259,isolated from an abscess of a 12-year-old mare in Italy.</title>
        <authorList>
            <person name="Santos R.G."/>
            <person name="Silva A.L."/>
            <person name="Seyffert N."/>
            <person name="Castro T.L.P."/>
            <person name="Attili A.R."/>
            <person name="Rifici C."/>
            <person name="Mazzullo G."/>
            <person name="Brenig B."/>
            <person name="Venanzi F."/>
            <person name="Azevedo V."/>
        </authorList>
    </citation>
    <scope>NUCLEOTIDE SEQUENCE [LARGE SCALE GENOMIC DNA]</scope>
    <source>
        <strain evidence="2 3">LGCM 259</strain>
    </source>
</reference>
<evidence type="ECO:0000256" key="1">
    <source>
        <dbReference type="SAM" id="MobiDB-lite"/>
    </source>
</evidence>
<dbReference type="Proteomes" id="UP000307000">
    <property type="component" value="Chromosome"/>
</dbReference>
<evidence type="ECO:0000313" key="3">
    <source>
        <dbReference type="Proteomes" id="UP000307000"/>
    </source>
</evidence>
<feature type="compositionally biased region" description="Basic and acidic residues" evidence="1">
    <location>
        <begin position="51"/>
        <end position="62"/>
    </location>
</feature>
<name>A0A5B7WT51_9MICC</name>
<proteinExistence type="predicted"/>
<evidence type="ECO:0000313" key="2">
    <source>
        <dbReference type="EMBL" id="QCY46434.1"/>
    </source>
</evidence>